<evidence type="ECO:0000313" key="1">
    <source>
        <dbReference type="EMBL" id="EPN35648.1"/>
    </source>
</evidence>
<sequence length="37" mass="3893">MLVVDGDPLSDINCLVGQGEQLAMIVQGGHVRKNTLA</sequence>
<organism evidence="1 2">
    <name type="scientific">Pseudomonas syringae pv. actinidiae ICMP 18807</name>
    <dbReference type="NCBI Taxonomy" id="1194404"/>
    <lineage>
        <taxon>Bacteria</taxon>
        <taxon>Pseudomonadati</taxon>
        <taxon>Pseudomonadota</taxon>
        <taxon>Gammaproteobacteria</taxon>
        <taxon>Pseudomonadales</taxon>
        <taxon>Pseudomonadaceae</taxon>
        <taxon>Pseudomonas</taxon>
        <taxon>Pseudomonas syringae</taxon>
    </lineage>
</organism>
<dbReference type="Proteomes" id="UP000015729">
    <property type="component" value="Unassembled WGS sequence"/>
</dbReference>
<dbReference type="PATRIC" id="fig|1194404.4.peg.6903"/>
<dbReference type="Gene3D" id="2.30.40.10">
    <property type="entry name" value="Urease, subunit C, domain 1"/>
    <property type="match status" value="1"/>
</dbReference>
<dbReference type="EMBL" id="AOKG01002318">
    <property type="protein sequence ID" value="EPN35648.1"/>
    <property type="molecule type" value="Genomic_DNA"/>
</dbReference>
<reference evidence="1 2" key="1">
    <citation type="journal article" date="2013" name="PLoS Pathog.">
        <title>Genomic analysis of the Kiwifruit pathogen Pseudomonas syringae pv. actinidiae provides insight into the origins of an emergent plant disease.</title>
        <authorList>
            <person name="McCann H.C."/>
            <person name="Rikkerink E.H."/>
            <person name="Bertels F."/>
            <person name="Fiers M."/>
            <person name="Lu A."/>
            <person name="Rees-George J."/>
            <person name="Andersen M.T."/>
            <person name="Gleave A.P."/>
            <person name="Haubold B."/>
            <person name="Wohlers M.W."/>
            <person name="Guttman D.S."/>
            <person name="Wang P.W."/>
            <person name="Straub C."/>
            <person name="Vanneste J.L."/>
            <person name="Rainey P.B."/>
            <person name="Templeton M.D."/>
        </authorList>
    </citation>
    <scope>NUCLEOTIDE SEQUENCE [LARGE SCALE GENOMIC DNA]</scope>
    <source>
        <strain evidence="1 2">ICMP 18807</strain>
    </source>
</reference>
<name>S6SWA2_PSESF</name>
<evidence type="ECO:0000313" key="2">
    <source>
        <dbReference type="Proteomes" id="UP000015729"/>
    </source>
</evidence>
<protein>
    <submittedName>
        <fullName evidence="1">Prolidase</fullName>
    </submittedName>
</protein>
<dbReference type="SUPFAM" id="SSF51338">
    <property type="entry name" value="Composite domain of metallo-dependent hydrolases"/>
    <property type="match status" value="1"/>
</dbReference>
<comment type="caution">
    <text evidence="1">The sequence shown here is derived from an EMBL/GenBank/DDBJ whole genome shotgun (WGS) entry which is preliminary data.</text>
</comment>
<gene>
    <name evidence="1" type="ORF">A244_33576</name>
</gene>
<dbReference type="InterPro" id="IPR011059">
    <property type="entry name" value="Metal-dep_hydrolase_composite"/>
</dbReference>
<dbReference type="GO" id="GO:0016810">
    <property type="term" value="F:hydrolase activity, acting on carbon-nitrogen (but not peptide) bonds"/>
    <property type="evidence" value="ECO:0007669"/>
    <property type="project" value="InterPro"/>
</dbReference>
<proteinExistence type="predicted"/>
<accession>S6SWA2</accession>
<dbReference type="AlphaFoldDB" id="S6SWA2"/>